<dbReference type="SUPFAM" id="SSF51445">
    <property type="entry name" value="(Trans)glycosidases"/>
    <property type="match status" value="1"/>
</dbReference>
<reference evidence="11 12" key="1">
    <citation type="submission" date="2019-10" db="EMBL/GenBank/DDBJ databases">
        <authorList>
            <person name="Blom J."/>
        </authorList>
    </citation>
    <scope>NUCLEOTIDE SEQUENCE [LARGE SCALE GENOMIC DNA]</scope>
    <source>
        <strain evidence="11 12">ES3154-GLU</strain>
    </source>
</reference>
<dbReference type="EMBL" id="CABWIB010000001">
    <property type="protein sequence ID" value="VWL84989.1"/>
    <property type="molecule type" value="Genomic_DNA"/>
</dbReference>
<organism evidence="11 12">
    <name type="scientific">Oceanivirga miroungae</name>
    <dbReference type="NCBI Taxonomy" id="1130046"/>
    <lineage>
        <taxon>Bacteria</taxon>
        <taxon>Fusobacteriati</taxon>
        <taxon>Fusobacteriota</taxon>
        <taxon>Fusobacteriia</taxon>
        <taxon>Fusobacteriales</taxon>
        <taxon>Leptotrichiaceae</taxon>
        <taxon>Oceanivirga</taxon>
    </lineage>
</organism>
<evidence type="ECO:0000256" key="1">
    <source>
        <dbReference type="ARBA" id="ARBA00000439"/>
    </source>
</evidence>
<keyword evidence="5 10" id="KW-0328">Glycosyltransferase</keyword>
<dbReference type="GO" id="GO:0005975">
    <property type="term" value="P:carbohydrate metabolic process"/>
    <property type="evidence" value="ECO:0007669"/>
    <property type="project" value="InterPro"/>
</dbReference>
<keyword evidence="7 10" id="KW-0119">Carbohydrate metabolism</keyword>
<evidence type="ECO:0000256" key="10">
    <source>
        <dbReference type="RuleBase" id="RU361207"/>
    </source>
</evidence>
<dbReference type="PANTHER" id="PTHR32438:SF5">
    <property type="entry name" value="4-ALPHA-GLUCANOTRANSFERASE DPE1, CHLOROPLASTIC_AMYLOPLASTIC"/>
    <property type="match status" value="1"/>
</dbReference>
<dbReference type="GO" id="GO:0004134">
    <property type="term" value="F:4-alpha-glucanotransferase activity"/>
    <property type="evidence" value="ECO:0007669"/>
    <property type="project" value="UniProtKB-EC"/>
</dbReference>
<dbReference type="NCBIfam" id="TIGR00217">
    <property type="entry name" value="malQ"/>
    <property type="match status" value="1"/>
</dbReference>
<dbReference type="Pfam" id="PF02446">
    <property type="entry name" value="Glyco_hydro_77"/>
    <property type="match status" value="1"/>
</dbReference>
<dbReference type="InterPro" id="IPR003385">
    <property type="entry name" value="Glyco_hydro_77"/>
</dbReference>
<evidence type="ECO:0000256" key="3">
    <source>
        <dbReference type="ARBA" id="ARBA00012560"/>
    </source>
</evidence>
<dbReference type="AlphaFoldDB" id="A0A6I8MC09"/>
<comment type="similarity">
    <text evidence="2 10">Belongs to the disproportionating enzyme family.</text>
</comment>
<accession>A0A6I8MC09</accession>
<evidence type="ECO:0000256" key="4">
    <source>
        <dbReference type="ARBA" id="ARBA00020295"/>
    </source>
</evidence>
<keyword evidence="12" id="KW-1185">Reference proteome</keyword>
<sequence>MEKDFNYTRLNENRKSGVILHISSLASNYGIGTFGKASYDFVDFLSKAGFHYWQILPLGPTSYGDSPYQSPSTFAGNPYFIDLDILCDEGLLEKSDYENIDFGQNPLRVDYGKLYQNRYVVLRKAYEKFDTNLKEFKSFIIEKKSWLEDYALFMVIKNKNNGLAWDNWEEKEKNKDEALMQKYKKEFEYEINFIYFMQFKFFEQYKKLKEYTNSKNIKIVGDIPIYCSFDSSDVWVDRKNFSMDLVGGCPPDDFSSEGQLWGNPCYDYEYMKKDNFSWWINRLKGVYSLYDVIRIDHFRGFESYWAIPKTSTTARDGKWLLGTGYELFDAIKEKLGDIDVIAEDLGYTTKEVVDFREYTGFPGMKMMQFAWDPSGNSDSIPHEHIRNCAVYPSTHDSDTILGWIKSNEGTKHFEFCKKYLNLTKEEGYLQGFLRGAWSSVANIAITQMQDFLKLDNDYRMNIPSTLGNWSYRMSKDDLTDELAKEIREFNRVYKRLNIDIKEK</sequence>
<dbReference type="PANTHER" id="PTHR32438">
    <property type="entry name" value="4-ALPHA-GLUCANOTRANSFERASE DPE1, CHLOROPLASTIC/AMYLOPLASTIC"/>
    <property type="match status" value="1"/>
</dbReference>
<evidence type="ECO:0000313" key="11">
    <source>
        <dbReference type="EMBL" id="VWL84989.1"/>
    </source>
</evidence>
<evidence type="ECO:0000256" key="7">
    <source>
        <dbReference type="ARBA" id="ARBA00023277"/>
    </source>
</evidence>
<evidence type="ECO:0000313" key="12">
    <source>
        <dbReference type="Proteomes" id="UP000419017"/>
    </source>
</evidence>
<dbReference type="Gene3D" id="3.20.20.80">
    <property type="entry name" value="Glycosidases"/>
    <property type="match status" value="1"/>
</dbReference>
<dbReference type="InterPro" id="IPR017853">
    <property type="entry name" value="GH"/>
</dbReference>
<evidence type="ECO:0000256" key="6">
    <source>
        <dbReference type="ARBA" id="ARBA00022679"/>
    </source>
</evidence>
<evidence type="ECO:0000256" key="2">
    <source>
        <dbReference type="ARBA" id="ARBA00005684"/>
    </source>
</evidence>
<dbReference type="NCBIfam" id="NF011080">
    <property type="entry name" value="PRK14508.1-3"/>
    <property type="match status" value="1"/>
</dbReference>
<comment type="catalytic activity">
    <reaction evidence="1 10">
        <text>Transfers a segment of a (1-&gt;4)-alpha-D-glucan to a new position in an acceptor, which may be glucose or a (1-&gt;4)-alpha-D-glucan.</text>
        <dbReference type="EC" id="2.4.1.25"/>
    </reaction>
</comment>
<evidence type="ECO:0000256" key="5">
    <source>
        <dbReference type="ARBA" id="ARBA00022676"/>
    </source>
</evidence>
<keyword evidence="6 10" id="KW-0808">Transferase</keyword>
<dbReference type="EC" id="2.4.1.25" evidence="3 10"/>
<name>A0A6I8MC09_9FUSO</name>
<dbReference type="Proteomes" id="UP000419017">
    <property type="component" value="Unassembled WGS sequence"/>
</dbReference>
<protein>
    <recommendedName>
        <fullName evidence="4 10">4-alpha-glucanotransferase</fullName>
        <ecNumber evidence="3 10">2.4.1.25</ecNumber>
    </recommendedName>
    <alternativeName>
        <fullName evidence="8 10">Amylomaltase</fullName>
    </alternativeName>
    <alternativeName>
        <fullName evidence="9 10">Disproportionating enzyme</fullName>
    </alternativeName>
</protein>
<evidence type="ECO:0000256" key="9">
    <source>
        <dbReference type="ARBA" id="ARBA00031501"/>
    </source>
</evidence>
<gene>
    <name evidence="11" type="ORF">OMES3154_00261</name>
</gene>
<proteinExistence type="inferred from homology"/>
<evidence type="ECO:0000256" key="8">
    <source>
        <dbReference type="ARBA" id="ARBA00031423"/>
    </source>
</evidence>